<organism evidence="2 3">
    <name type="scientific">Planosporangium thailandense</name>
    <dbReference type="NCBI Taxonomy" id="765197"/>
    <lineage>
        <taxon>Bacteria</taxon>
        <taxon>Bacillati</taxon>
        <taxon>Actinomycetota</taxon>
        <taxon>Actinomycetes</taxon>
        <taxon>Micromonosporales</taxon>
        <taxon>Micromonosporaceae</taxon>
        <taxon>Planosporangium</taxon>
    </lineage>
</organism>
<dbReference type="Proteomes" id="UP000722989">
    <property type="component" value="Unassembled WGS sequence"/>
</dbReference>
<dbReference type="Gene3D" id="3.10.450.50">
    <property type="match status" value="1"/>
</dbReference>
<accession>A0ABX0XV87</accession>
<dbReference type="EMBL" id="JAATVY010000004">
    <property type="protein sequence ID" value="NJC69930.1"/>
    <property type="molecule type" value="Genomic_DNA"/>
</dbReference>
<evidence type="ECO:0000259" key="1">
    <source>
        <dbReference type="Pfam" id="PF13577"/>
    </source>
</evidence>
<name>A0ABX0XV87_9ACTN</name>
<evidence type="ECO:0000313" key="2">
    <source>
        <dbReference type="EMBL" id="NJC69930.1"/>
    </source>
</evidence>
<gene>
    <name evidence="2" type="ORF">HC031_09415</name>
</gene>
<dbReference type="InterPro" id="IPR037401">
    <property type="entry name" value="SnoaL-like"/>
</dbReference>
<comment type="caution">
    <text evidence="2">The sequence shown here is derived from an EMBL/GenBank/DDBJ whole genome shotgun (WGS) entry which is preliminary data.</text>
</comment>
<keyword evidence="3" id="KW-1185">Reference proteome</keyword>
<feature type="domain" description="SnoaL-like" evidence="1">
    <location>
        <begin position="13"/>
        <end position="138"/>
    </location>
</feature>
<dbReference type="SUPFAM" id="SSF54427">
    <property type="entry name" value="NTF2-like"/>
    <property type="match status" value="1"/>
</dbReference>
<protein>
    <submittedName>
        <fullName evidence="2">Nuclear transport factor 2 family protein</fullName>
    </submittedName>
</protein>
<evidence type="ECO:0000313" key="3">
    <source>
        <dbReference type="Proteomes" id="UP000722989"/>
    </source>
</evidence>
<sequence length="145" mass="16006">MTSDSVISSADAKLYAEVNDFYARQMHAIDSGQAETWAATFAEDGVFAANAYPRPTVGRAAIEEAVRTTAADLAAAGVVHRHWFGMLAVDDERDGVIRARYYALVIRTPKGGDPVIHRCTSAEDELVRRDGRLLVRRRLVTRDDL</sequence>
<dbReference type="InterPro" id="IPR032710">
    <property type="entry name" value="NTF2-like_dom_sf"/>
</dbReference>
<dbReference type="RefSeq" id="WP_167924517.1">
    <property type="nucleotide sequence ID" value="NZ_JAATVY010000004.1"/>
</dbReference>
<proteinExistence type="predicted"/>
<reference evidence="2 3" key="1">
    <citation type="submission" date="2020-03" db="EMBL/GenBank/DDBJ databases">
        <title>WGS of the type strain of Planosporangium spp.</title>
        <authorList>
            <person name="Thawai C."/>
        </authorList>
    </citation>
    <scope>NUCLEOTIDE SEQUENCE [LARGE SCALE GENOMIC DNA]</scope>
    <source>
        <strain evidence="2 3">TBRC 5610</strain>
    </source>
</reference>
<dbReference type="Pfam" id="PF13577">
    <property type="entry name" value="SnoaL_4"/>
    <property type="match status" value="1"/>
</dbReference>